<dbReference type="InterPro" id="IPR019587">
    <property type="entry name" value="Polyketide_cyclase/dehydratase"/>
</dbReference>
<dbReference type="EMBL" id="JACCFK010000001">
    <property type="protein sequence ID" value="NYI88131.1"/>
    <property type="molecule type" value="Genomic_DNA"/>
</dbReference>
<dbReference type="Proteomes" id="UP000549616">
    <property type="component" value="Unassembled WGS sequence"/>
</dbReference>
<sequence>MPAKTFTFEVTRTSTAAPATLFRLETDGARWSEWAKPLIVVSRWDRWADPVGGVGAIRAVGAWPLLMREETLEYEQDRRHVYTLAEPAAVRDYRGEVLFEPHGTGTRLTWRGSFREKVPGTGPIAHAALRTAIKFLSAKLVKAAER</sequence>
<reference evidence="1 2" key="1">
    <citation type="submission" date="2020-07" db="EMBL/GenBank/DDBJ databases">
        <title>Sequencing the genomes of 1000 actinobacteria strains.</title>
        <authorList>
            <person name="Klenk H.-P."/>
        </authorList>
    </citation>
    <scope>NUCLEOTIDE SEQUENCE [LARGE SCALE GENOMIC DNA]</scope>
    <source>
        <strain evidence="1 2">DSM 104006</strain>
    </source>
</reference>
<dbReference type="Gene3D" id="3.30.530.20">
    <property type="match status" value="1"/>
</dbReference>
<accession>A0A853B007</accession>
<dbReference type="CDD" id="cd07821">
    <property type="entry name" value="PYR_PYL_RCAR_like"/>
    <property type="match status" value="1"/>
</dbReference>
<protein>
    <recommendedName>
        <fullName evidence="3">MxaD family protein</fullName>
    </recommendedName>
</protein>
<gene>
    <name evidence="1" type="ORF">HNR02_001454</name>
</gene>
<dbReference type="SUPFAM" id="SSF55961">
    <property type="entry name" value="Bet v1-like"/>
    <property type="match status" value="1"/>
</dbReference>
<dbReference type="InterPro" id="IPR023393">
    <property type="entry name" value="START-like_dom_sf"/>
</dbReference>
<evidence type="ECO:0008006" key="3">
    <source>
        <dbReference type="Google" id="ProtNLM"/>
    </source>
</evidence>
<evidence type="ECO:0000313" key="2">
    <source>
        <dbReference type="Proteomes" id="UP000549616"/>
    </source>
</evidence>
<comment type="caution">
    <text evidence="1">The sequence shown here is derived from an EMBL/GenBank/DDBJ whole genome shotgun (WGS) entry which is preliminary data.</text>
</comment>
<keyword evidence="2" id="KW-1185">Reference proteome</keyword>
<name>A0A853B007_9PSEU</name>
<evidence type="ECO:0000313" key="1">
    <source>
        <dbReference type="EMBL" id="NYI88131.1"/>
    </source>
</evidence>
<dbReference type="Pfam" id="PF10604">
    <property type="entry name" value="Polyketide_cyc2"/>
    <property type="match status" value="1"/>
</dbReference>
<dbReference type="RefSeq" id="WP_179772418.1">
    <property type="nucleotide sequence ID" value="NZ_JACCFK010000001.1"/>
</dbReference>
<proteinExistence type="predicted"/>
<organism evidence="1 2">
    <name type="scientific">Amycolatopsis endophytica</name>
    <dbReference type="NCBI Taxonomy" id="860233"/>
    <lineage>
        <taxon>Bacteria</taxon>
        <taxon>Bacillati</taxon>
        <taxon>Actinomycetota</taxon>
        <taxon>Actinomycetes</taxon>
        <taxon>Pseudonocardiales</taxon>
        <taxon>Pseudonocardiaceae</taxon>
        <taxon>Amycolatopsis</taxon>
    </lineage>
</organism>
<dbReference type="AlphaFoldDB" id="A0A853B007"/>